<dbReference type="Proteomes" id="UP000235659">
    <property type="component" value="Unassembled WGS sequence"/>
</dbReference>
<dbReference type="PANTHER" id="PTHR37943:SF1">
    <property type="entry name" value="PROTEIN VES"/>
    <property type="match status" value="1"/>
</dbReference>
<dbReference type="RefSeq" id="WP_102633963.1">
    <property type="nucleotide sequence ID" value="NZ_CADIJZ010000004.1"/>
</dbReference>
<dbReference type="Pfam" id="PF05962">
    <property type="entry name" value="HutD"/>
    <property type="match status" value="1"/>
</dbReference>
<dbReference type="Gene3D" id="2.60.120.10">
    <property type="entry name" value="Jelly Rolls"/>
    <property type="match status" value="1"/>
</dbReference>
<protein>
    <submittedName>
        <fullName evidence="1">Protein Ves</fullName>
    </submittedName>
</protein>
<evidence type="ECO:0000313" key="3">
    <source>
        <dbReference type="Proteomes" id="UP000235659"/>
    </source>
</evidence>
<sequence>MELDLPNPISRYSGEALGHLKTHRADENLPSVRFLDCTSVSPEPWVNGGGTTRTLARGANPAGVADWRVSLADLKGAARFSQFPGFERTLLLIDDGTVDLHSQDGQLLARTGQPVQFSGDLHVWVSLPTKPVQVLNVMARREACRAKVSVATNALRITPASVQLLISLSGQWSLSSELLKNVTLSPMHGIWIEGRSEELDLHHVGPGAKLVSIAIEPNVRTPAQ</sequence>
<dbReference type="AlphaFoldDB" id="A0A2N7WIK4"/>
<evidence type="ECO:0000313" key="2">
    <source>
        <dbReference type="EMBL" id="PMS29184.1"/>
    </source>
</evidence>
<name>A0A2N7WIK4_9BURK</name>
<organism evidence="1 4">
    <name type="scientific">Paraburkholderia rhynchosiae</name>
    <dbReference type="NCBI Taxonomy" id="487049"/>
    <lineage>
        <taxon>Bacteria</taxon>
        <taxon>Pseudomonadati</taxon>
        <taxon>Pseudomonadota</taxon>
        <taxon>Betaproteobacteria</taxon>
        <taxon>Burkholderiales</taxon>
        <taxon>Burkholderiaceae</taxon>
        <taxon>Paraburkholderia</taxon>
    </lineage>
</organism>
<evidence type="ECO:0000313" key="1">
    <source>
        <dbReference type="EMBL" id="CAB3655088.1"/>
    </source>
</evidence>
<dbReference type="InterPro" id="IPR014710">
    <property type="entry name" value="RmlC-like_jellyroll"/>
</dbReference>
<reference evidence="2 3" key="1">
    <citation type="submission" date="2018-01" db="EMBL/GenBank/DDBJ databases">
        <title>Whole genome analyses suggest that Burkholderia sensu lato contains two further novel genera in the rhizoxinica-symbiotica group Mycetohabitans gen. nov., and Trinickia gen. nov.: implications for the evolution of diazotrophy and nodulation in the Burkholderiaceae.</title>
        <authorList>
            <person name="Estrada-de los Santos P."/>
            <person name="Palmer M."/>
            <person name="Chavez-Ramirez B."/>
            <person name="Beukes C."/>
            <person name="Steenkamp E.T."/>
            <person name="Hirsch A.M."/>
            <person name="Manyaka P."/>
            <person name="Maluk M."/>
            <person name="Lafos M."/>
            <person name="Crook M."/>
            <person name="Gross E."/>
            <person name="Simon M.F."/>
            <person name="Bueno dos Reis Junior F."/>
            <person name="Poole P.S."/>
            <person name="Venter S.N."/>
            <person name="James E.K."/>
        </authorList>
    </citation>
    <scope>NUCLEOTIDE SEQUENCE [LARGE SCALE GENOMIC DNA]</scope>
    <source>
        <strain evidence="2 3">WSM 3937</strain>
    </source>
</reference>
<dbReference type="SUPFAM" id="SSF51182">
    <property type="entry name" value="RmlC-like cupins"/>
    <property type="match status" value="1"/>
</dbReference>
<reference evidence="1 4" key="2">
    <citation type="submission" date="2020-04" db="EMBL/GenBank/DDBJ databases">
        <authorList>
            <person name="De Canck E."/>
        </authorList>
    </citation>
    <scope>NUCLEOTIDE SEQUENCE [LARGE SCALE GENOMIC DNA]</scope>
    <source>
        <strain evidence="1 4">LMG 27174</strain>
    </source>
</reference>
<accession>A0A2N7WIK4</accession>
<dbReference type="OrthoDB" id="9800082at2"/>
<dbReference type="PANTHER" id="PTHR37943">
    <property type="entry name" value="PROTEIN VES"/>
    <property type="match status" value="1"/>
</dbReference>
<dbReference type="InterPro" id="IPR011051">
    <property type="entry name" value="RmlC_Cupin_sf"/>
</dbReference>
<dbReference type="Proteomes" id="UP000494205">
    <property type="component" value="Unassembled WGS sequence"/>
</dbReference>
<keyword evidence="3" id="KW-1185">Reference proteome</keyword>
<dbReference type="EMBL" id="CADIJZ010000004">
    <property type="protein sequence ID" value="CAB3655088.1"/>
    <property type="molecule type" value="Genomic_DNA"/>
</dbReference>
<gene>
    <name evidence="1" type="primary">ves_1</name>
    <name evidence="2" type="ORF">C0Z16_20725</name>
    <name evidence="1" type="ORF">LMG27174_01362</name>
</gene>
<proteinExistence type="predicted"/>
<evidence type="ECO:0000313" key="4">
    <source>
        <dbReference type="Proteomes" id="UP000494205"/>
    </source>
</evidence>
<dbReference type="InterPro" id="IPR010282">
    <property type="entry name" value="Uncharacterised_HutD/Ves"/>
</dbReference>
<dbReference type="EMBL" id="PNXY01000014">
    <property type="protein sequence ID" value="PMS29184.1"/>
    <property type="molecule type" value="Genomic_DNA"/>
</dbReference>